<keyword evidence="9" id="KW-0325">Glycoprotein</keyword>
<keyword evidence="11" id="KW-0333">Golgi apparatus</keyword>
<comment type="pathway">
    <text evidence="1">Protein modification; protein glycosylation.</text>
</comment>
<keyword evidence="4 11" id="KW-0808">Transferase</keyword>
<evidence type="ECO:0000256" key="10">
    <source>
        <dbReference type="ARBA" id="ARBA00060399"/>
    </source>
</evidence>
<evidence type="ECO:0000313" key="14">
    <source>
        <dbReference type="Proteomes" id="UP000663852"/>
    </source>
</evidence>
<evidence type="ECO:0000259" key="12">
    <source>
        <dbReference type="Pfam" id="PF00852"/>
    </source>
</evidence>
<keyword evidence="7 11" id="KW-1133">Transmembrane helix</keyword>
<dbReference type="AlphaFoldDB" id="A0A815KN93"/>
<dbReference type="UniPathway" id="UPA00378"/>
<evidence type="ECO:0000256" key="6">
    <source>
        <dbReference type="ARBA" id="ARBA00022968"/>
    </source>
</evidence>
<evidence type="ECO:0000256" key="11">
    <source>
        <dbReference type="RuleBase" id="RU003832"/>
    </source>
</evidence>
<comment type="similarity">
    <text evidence="2 11">Belongs to the glycosyltransferase 10 family.</text>
</comment>
<evidence type="ECO:0000313" key="13">
    <source>
        <dbReference type="EMBL" id="CAF1395373.1"/>
    </source>
</evidence>
<dbReference type="InterPro" id="IPR001503">
    <property type="entry name" value="Glyco_trans_10"/>
</dbReference>
<evidence type="ECO:0000256" key="2">
    <source>
        <dbReference type="ARBA" id="ARBA00008919"/>
    </source>
</evidence>
<dbReference type="InterPro" id="IPR038577">
    <property type="entry name" value="GT10-like_C_sf"/>
</dbReference>
<dbReference type="OrthoDB" id="427096at2759"/>
<name>A0A815KN93_ADIRI</name>
<protein>
    <recommendedName>
        <fullName evidence="11">Fucosyltransferase</fullName>
        <ecNumber evidence="11">2.4.1.-</ecNumber>
    </recommendedName>
</protein>
<feature type="transmembrane region" description="Helical" evidence="11">
    <location>
        <begin position="7"/>
        <end position="25"/>
    </location>
</feature>
<evidence type="ECO:0000256" key="8">
    <source>
        <dbReference type="ARBA" id="ARBA00023136"/>
    </source>
</evidence>
<evidence type="ECO:0000256" key="3">
    <source>
        <dbReference type="ARBA" id="ARBA00022676"/>
    </source>
</evidence>
<comment type="subcellular location">
    <subcellularLocation>
        <location evidence="10">Endomembrane system</location>
        <topology evidence="10">Single-pass type II membrane protein</topology>
    </subcellularLocation>
    <subcellularLocation>
        <location evidence="11">Golgi apparatus</location>
        <location evidence="11">Golgi stack membrane</location>
        <topology evidence="11">Single-pass type II membrane protein</topology>
    </subcellularLocation>
</comment>
<gene>
    <name evidence="13" type="ORF">EDS130_LOCUS35703</name>
</gene>
<keyword evidence="3 11" id="KW-0328">Glycosyltransferase</keyword>
<keyword evidence="5 11" id="KW-0812">Transmembrane</keyword>
<evidence type="ECO:0000256" key="4">
    <source>
        <dbReference type="ARBA" id="ARBA00022679"/>
    </source>
</evidence>
<dbReference type="Proteomes" id="UP000663852">
    <property type="component" value="Unassembled WGS sequence"/>
</dbReference>
<reference evidence="13" key="1">
    <citation type="submission" date="2021-02" db="EMBL/GenBank/DDBJ databases">
        <authorList>
            <person name="Nowell W R."/>
        </authorList>
    </citation>
    <scope>NUCLEOTIDE SEQUENCE</scope>
</reference>
<dbReference type="InterPro" id="IPR055270">
    <property type="entry name" value="Glyco_tran_10_C"/>
</dbReference>
<dbReference type="GO" id="GO:0046920">
    <property type="term" value="F:alpha-(1-&gt;3)-fucosyltransferase activity"/>
    <property type="evidence" value="ECO:0007669"/>
    <property type="project" value="TreeGrafter"/>
</dbReference>
<dbReference type="GO" id="GO:0032580">
    <property type="term" value="C:Golgi cisterna membrane"/>
    <property type="evidence" value="ECO:0007669"/>
    <property type="project" value="UniProtKB-SubCell"/>
</dbReference>
<dbReference type="Gene3D" id="3.40.50.11660">
    <property type="entry name" value="Glycosyl transferase family 10, C-terminal domain"/>
    <property type="match status" value="1"/>
</dbReference>
<dbReference type="EMBL" id="CAJNOJ010000318">
    <property type="protein sequence ID" value="CAF1395373.1"/>
    <property type="molecule type" value="Genomic_DNA"/>
</dbReference>
<dbReference type="EC" id="2.4.1.-" evidence="11"/>
<evidence type="ECO:0000256" key="9">
    <source>
        <dbReference type="ARBA" id="ARBA00023180"/>
    </source>
</evidence>
<dbReference type="FunFam" id="3.40.50.11660:FF:000002">
    <property type="entry name" value="Alpha-(1,3)-fucosyltransferase"/>
    <property type="match status" value="1"/>
</dbReference>
<comment type="caution">
    <text evidence="13">The sequence shown here is derived from an EMBL/GenBank/DDBJ whole genome shotgun (WGS) entry which is preliminary data.</text>
</comment>
<feature type="domain" description="Fucosyltransferase C-terminal" evidence="12">
    <location>
        <begin position="292"/>
        <end position="482"/>
    </location>
</feature>
<organism evidence="13 14">
    <name type="scientific">Adineta ricciae</name>
    <name type="common">Rotifer</name>
    <dbReference type="NCBI Taxonomy" id="249248"/>
    <lineage>
        <taxon>Eukaryota</taxon>
        <taxon>Metazoa</taxon>
        <taxon>Spiralia</taxon>
        <taxon>Gnathifera</taxon>
        <taxon>Rotifera</taxon>
        <taxon>Eurotatoria</taxon>
        <taxon>Bdelloidea</taxon>
        <taxon>Adinetida</taxon>
        <taxon>Adinetidae</taxon>
        <taxon>Adineta</taxon>
    </lineage>
</organism>
<proteinExistence type="inferred from homology"/>
<evidence type="ECO:0000256" key="1">
    <source>
        <dbReference type="ARBA" id="ARBA00004922"/>
    </source>
</evidence>
<sequence length="500" mass="58577">MKYKKNYYRLLLFIFICFIVIIYFFKRILSNQDVRDIQPKIISCPPSNQTRYEKTKYIVNLHRWRHLLAQNQLYVKNRGKPWCDVPKELQVITNALCQFYGAPSCTRLPCHMIYSSSDTLIKIDCPSNGQITMNEKKDFQCKSGYSLDLFNIDERNQSYPSIIADPFTPITNSFYVKVLHNQYRSCNSMWGILFNFESLGYYPWSGDREKMKLFDVTFGYDRSVYDFIPDPWLLKTINEVNGTLARISKEEAMKTKKAINSSATGDIYWPHQQTKSLEESQRDQSSYIRSPILWMNSNCNAKSKRTQYMLQMMKFIAIDNFGTCGKNIRSLPPHIVKLQHSENQNLRDLGSYNWVAGKLALSSDYLFTIAIENSRSYDYVTEKLWQPLLVGSVPIYLGAPNIEDWLPCRTDCIIDLRKFKTPKDAALFIKNVAKNRTLYESYHQWRNEEIPDKLKKMLKYFSSMRNYSLECVLCEMSKRVDEGQSAKETKKKIIEIVGKI</sequence>
<keyword evidence="8 11" id="KW-0472">Membrane</keyword>
<dbReference type="SUPFAM" id="SSF53756">
    <property type="entry name" value="UDP-Glycosyltransferase/glycogen phosphorylase"/>
    <property type="match status" value="1"/>
</dbReference>
<evidence type="ECO:0000256" key="7">
    <source>
        <dbReference type="ARBA" id="ARBA00022989"/>
    </source>
</evidence>
<dbReference type="PANTHER" id="PTHR11929:SF194">
    <property type="entry name" value="ALPHA-(1,3)-FUCOSYLTRANSFERASE 10"/>
    <property type="match status" value="1"/>
</dbReference>
<keyword evidence="6" id="KW-0735">Signal-anchor</keyword>
<accession>A0A815KN93</accession>
<evidence type="ECO:0000256" key="5">
    <source>
        <dbReference type="ARBA" id="ARBA00022692"/>
    </source>
</evidence>
<dbReference type="Pfam" id="PF00852">
    <property type="entry name" value="Glyco_transf_10"/>
    <property type="match status" value="1"/>
</dbReference>
<dbReference type="PANTHER" id="PTHR11929">
    <property type="entry name" value="ALPHA- 1,3 -FUCOSYLTRANSFERASE"/>
    <property type="match status" value="1"/>
</dbReference>